<protein>
    <submittedName>
        <fullName evidence="1">Cell division protein SepF</fullName>
    </submittedName>
</protein>
<keyword evidence="1" id="KW-0132">Cell division</keyword>
<reference evidence="2" key="1">
    <citation type="journal article" date="2022" name="Microbiol. Resour. Announc.">
        <title>Draft Genome Sequence of a Methanogenic Archaeon from West Spitsbergen Permafrost.</title>
        <authorList>
            <person name="Trubitsyn V."/>
            <person name="Rivkina E."/>
            <person name="Shcherbakova V."/>
        </authorList>
    </citation>
    <scope>NUCLEOTIDE SEQUENCE [LARGE SCALE GENOMIC DNA]</scope>
    <source>
        <strain evidence="2">VT</strain>
    </source>
</reference>
<keyword evidence="2" id="KW-1185">Reference proteome</keyword>
<dbReference type="InterPro" id="IPR038594">
    <property type="entry name" value="SepF-like_sf"/>
</dbReference>
<keyword evidence="1" id="KW-0131">Cell cycle</keyword>
<sequence>MKDVLDIIKKNIGIDDENDEKEEQETIIVPEHSFYEIILMKAKNLDDFDFALSQITEEKNPIIMDMSYLERDRPEEFKLAGEKLKAFRDKTGGEAILLCKNGKNIIIITPPEIKLIRK</sequence>
<dbReference type="EMBL" id="JAIOUQ010000009">
    <property type="protein sequence ID" value="MBZ2166095.1"/>
    <property type="molecule type" value="Genomic_DNA"/>
</dbReference>
<evidence type="ECO:0000313" key="2">
    <source>
        <dbReference type="Proteomes" id="UP000825933"/>
    </source>
</evidence>
<dbReference type="Proteomes" id="UP000825933">
    <property type="component" value="Unassembled WGS sequence"/>
</dbReference>
<proteinExistence type="predicted"/>
<accession>A0A8T5V352</accession>
<comment type="caution">
    <text evidence="1">The sequence shown here is derived from an EMBL/GenBank/DDBJ whole genome shotgun (WGS) entry which is preliminary data.</text>
</comment>
<dbReference type="GO" id="GO:0051301">
    <property type="term" value="P:cell division"/>
    <property type="evidence" value="ECO:0007669"/>
    <property type="project" value="UniProtKB-KW"/>
</dbReference>
<dbReference type="Gene3D" id="3.30.110.150">
    <property type="entry name" value="SepF-like protein"/>
    <property type="match status" value="1"/>
</dbReference>
<name>A0A8T5V352_9EURY</name>
<organism evidence="1 2">
    <name type="scientific">Methanobacterium spitsbergense</name>
    <dbReference type="NCBI Taxonomy" id="2874285"/>
    <lineage>
        <taxon>Archaea</taxon>
        <taxon>Methanobacteriati</taxon>
        <taxon>Methanobacteriota</taxon>
        <taxon>Methanomada group</taxon>
        <taxon>Methanobacteria</taxon>
        <taxon>Methanobacteriales</taxon>
        <taxon>Methanobacteriaceae</taxon>
        <taxon>Methanobacterium</taxon>
    </lineage>
</organism>
<dbReference type="AlphaFoldDB" id="A0A8T5V352"/>
<gene>
    <name evidence="1" type="primary">sepF</name>
    <name evidence="1" type="ORF">K8N75_08590</name>
</gene>
<evidence type="ECO:0000313" key="1">
    <source>
        <dbReference type="EMBL" id="MBZ2166095.1"/>
    </source>
</evidence>
<dbReference type="RefSeq" id="WP_223791668.1">
    <property type="nucleotide sequence ID" value="NZ_JAIOUQ010000009.1"/>
</dbReference>